<dbReference type="InterPro" id="IPR044922">
    <property type="entry name" value="DUF2063_N_sf"/>
</dbReference>
<dbReference type="Gene3D" id="1.10.150.690">
    <property type="entry name" value="DUF2063"/>
    <property type="match status" value="1"/>
</dbReference>
<protein>
    <submittedName>
        <fullName evidence="2">DUF2063 domain-containing protein</fullName>
    </submittedName>
</protein>
<dbReference type="AlphaFoldDB" id="A0A7Y0HF49"/>
<proteinExistence type="predicted"/>
<feature type="domain" description="Putative DNA-binding" evidence="1">
    <location>
        <begin position="7"/>
        <end position="93"/>
    </location>
</feature>
<reference evidence="2 3" key="1">
    <citation type="submission" date="2020-04" db="EMBL/GenBank/DDBJ databases">
        <title>Rhodospirillaceae bacterium KN72 isolated from deep sea.</title>
        <authorList>
            <person name="Zhang D.-C."/>
        </authorList>
    </citation>
    <scope>NUCLEOTIDE SEQUENCE [LARGE SCALE GENOMIC DNA]</scope>
    <source>
        <strain evidence="2 3">KN72</strain>
    </source>
</reference>
<gene>
    <name evidence="2" type="ORF">HH303_13105</name>
</gene>
<keyword evidence="3" id="KW-1185">Reference proteome</keyword>
<organism evidence="2 3">
    <name type="scientific">Pacificispira spongiicola</name>
    <dbReference type="NCBI Taxonomy" id="2729598"/>
    <lineage>
        <taxon>Bacteria</taxon>
        <taxon>Pseudomonadati</taxon>
        <taxon>Pseudomonadota</taxon>
        <taxon>Alphaproteobacteria</taxon>
        <taxon>Rhodospirillales</taxon>
        <taxon>Rhodospirillaceae</taxon>
        <taxon>Pacificispira</taxon>
    </lineage>
</organism>
<dbReference type="InterPro" id="IPR018640">
    <property type="entry name" value="DUF2063"/>
</dbReference>
<name>A0A7Y0HF49_9PROT</name>
<dbReference type="Proteomes" id="UP000539372">
    <property type="component" value="Unassembled WGS sequence"/>
</dbReference>
<sequence>MTTLANLQTLFQRHLLEGDAALAPYLARGGAFLPVYRNAYGARLREIMAGEFPGVAALLGPDRFEATVDVYLADHPSTHRNARWLGRHFTDWLGATDIGRRHPVLVDMAAYEWALSFAFDAADADALPPEVFATVPPDAWPGLTFAFHPSLRLLTLGHDLVDFRKAAAEERDPDNAPTALEKTSGWAVWRDAESLTVQHRPLADDEADGLSALTDGGDFSNLCDRIADHLDASLVAARAAELLGHWVGAGWIVDLGGFTLDAHAD</sequence>
<accession>A0A7Y0HF49</accession>
<comment type="caution">
    <text evidence="2">The sequence shown here is derived from an EMBL/GenBank/DDBJ whole genome shotgun (WGS) entry which is preliminary data.</text>
</comment>
<dbReference type="Pfam" id="PF09836">
    <property type="entry name" value="DUF2063"/>
    <property type="match status" value="1"/>
</dbReference>
<evidence type="ECO:0000313" key="2">
    <source>
        <dbReference type="EMBL" id="NMM45425.1"/>
    </source>
</evidence>
<evidence type="ECO:0000259" key="1">
    <source>
        <dbReference type="Pfam" id="PF09836"/>
    </source>
</evidence>
<dbReference type="EMBL" id="JABBNT010000004">
    <property type="protein sequence ID" value="NMM45425.1"/>
    <property type="molecule type" value="Genomic_DNA"/>
</dbReference>
<evidence type="ECO:0000313" key="3">
    <source>
        <dbReference type="Proteomes" id="UP000539372"/>
    </source>
</evidence>
<dbReference type="RefSeq" id="WP_169625827.1">
    <property type="nucleotide sequence ID" value="NZ_JABBNT010000004.1"/>
</dbReference>